<evidence type="ECO:0000313" key="1">
    <source>
        <dbReference type="EMBL" id="CAB4197229.1"/>
    </source>
</evidence>
<dbReference type="EMBL" id="LR797257">
    <property type="protein sequence ID" value="CAB4197229.1"/>
    <property type="molecule type" value="Genomic_DNA"/>
</dbReference>
<feature type="non-terminal residue" evidence="1">
    <location>
        <position position="1"/>
    </location>
</feature>
<gene>
    <name evidence="1" type="ORF">UFOVP1311_1</name>
</gene>
<proteinExistence type="predicted"/>
<reference evidence="1" key="1">
    <citation type="submission" date="2020-05" db="EMBL/GenBank/DDBJ databases">
        <authorList>
            <person name="Chiriac C."/>
            <person name="Salcher M."/>
            <person name="Ghai R."/>
            <person name="Kavagutti S V."/>
        </authorList>
    </citation>
    <scope>NUCLEOTIDE SEQUENCE</scope>
</reference>
<protein>
    <submittedName>
        <fullName evidence="1">Uncharacterized protein</fullName>
    </submittedName>
</protein>
<organism evidence="1">
    <name type="scientific">uncultured Caudovirales phage</name>
    <dbReference type="NCBI Taxonomy" id="2100421"/>
    <lineage>
        <taxon>Viruses</taxon>
        <taxon>Duplodnaviria</taxon>
        <taxon>Heunggongvirae</taxon>
        <taxon>Uroviricota</taxon>
        <taxon>Caudoviricetes</taxon>
        <taxon>Peduoviridae</taxon>
        <taxon>Maltschvirus</taxon>
        <taxon>Maltschvirus maltsch</taxon>
    </lineage>
</organism>
<sequence>NLVAATANPASYQIFLSLKNNLGKGEYDDLTSAANGDFVATGAASTASQVIQSNSLAQNLLVKITANNNGSTLKFQLLQL</sequence>
<name>A0A6J5RJN7_9CAUD</name>
<accession>A0A6J5RJN7</accession>